<name>A0A381SCW1_9ZZZZ</name>
<dbReference type="Gene3D" id="2.60.40.4070">
    <property type="match status" value="1"/>
</dbReference>
<reference evidence="3" key="1">
    <citation type="submission" date="2018-05" db="EMBL/GenBank/DDBJ databases">
        <authorList>
            <person name="Lanie J.A."/>
            <person name="Ng W.-L."/>
            <person name="Kazmierczak K.M."/>
            <person name="Andrzejewski T.M."/>
            <person name="Davidsen T.M."/>
            <person name="Wayne K.J."/>
            <person name="Tettelin H."/>
            <person name="Glass J.I."/>
            <person name="Rusch D."/>
            <person name="Podicherti R."/>
            <person name="Tsui H.-C.T."/>
            <person name="Winkler M.E."/>
        </authorList>
    </citation>
    <scope>NUCLEOTIDE SEQUENCE</scope>
</reference>
<feature type="domain" description="Secretion system C-terminal sorting" evidence="2">
    <location>
        <begin position="193"/>
        <end position="267"/>
    </location>
</feature>
<evidence type="ECO:0008006" key="4">
    <source>
        <dbReference type="Google" id="ProtNLM"/>
    </source>
</evidence>
<proteinExistence type="predicted"/>
<dbReference type="NCBIfam" id="TIGR04183">
    <property type="entry name" value="Por_Secre_tail"/>
    <property type="match status" value="1"/>
</dbReference>
<sequence length="271" mass="30281">MKNIVIAISLVISTLAAQIYKVGDSVSDFSGSLCPDGNQTISLNDYNGIENGGNYHVIWLVFFNSTSRSCQLEASYTQSITEQFTNAGLATIGVGNGWRETIECDNWKQSYGVKYPIIDDSQSDIRNMFTRGTVPHHVLINHRMEVIYTARGYIMPPFGNDFLAVLNSALSELTTLSLDEIIVPDNPGIQKCYPNPFNPAVTVNFALQDEEFTQISVYNILGEKVDNLAAATFSPGYHDLRWNATEFPTGVYFIQLVTPSYQQTRKIMYLQ</sequence>
<organism evidence="3">
    <name type="scientific">marine metagenome</name>
    <dbReference type="NCBI Taxonomy" id="408172"/>
    <lineage>
        <taxon>unclassified sequences</taxon>
        <taxon>metagenomes</taxon>
        <taxon>ecological metagenomes</taxon>
    </lineage>
</organism>
<dbReference type="InterPro" id="IPR036249">
    <property type="entry name" value="Thioredoxin-like_sf"/>
</dbReference>
<feature type="domain" description="Alkyl hydroperoxide reductase subunit C/ Thiol specific antioxidant" evidence="1">
    <location>
        <begin position="22"/>
        <end position="148"/>
    </location>
</feature>
<accession>A0A381SCW1</accession>
<dbReference type="AlphaFoldDB" id="A0A381SCW1"/>
<gene>
    <name evidence="3" type="ORF">METZ01_LOCUS54005</name>
</gene>
<dbReference type="GO" id="GO:0016209">
    <property type="term" value="F:antioxidant activity"/>
    <property type="evidence" value="ECO:0007669"/>
    <property type="project" value="InterPro"/>
</dbReference>
<evidence type="ECO:0000259" key="1">
    <source>
        <dbReference type="Pfam" id="PF00578"/>
    </source>
</evidence>
<dbReference type="InterPro" id="IPR000866">
    <property type="entry name" value="AhpC/TSA"/>
</dbReference>
<dbReference type="SUPFAM" id="SSF52833">
    <property type="entry name" value="Thioredoxin-like"/>
    <property type="match status" value="1"/>
</dbReference>
<dbReference type="Pfam" id="PF00578">
    <property type="entry name" value="AhpC-TSA"/>
    <property type="match status" value="1"/>
</dbReference>
<protein>
    <recommendedName>
        <fullName evidence="4">Thioredoxin domain-containing protein</fullName>
    </recommendedName>
</protein>
<dbReference type="Gene3D" id="3.40.30.10">
    <property type="entry name" value="Glutaredoxin"/>
    <property type="match status" value="1"/>
</dbReference>
<dbReference type="EMBL" id="UINC01002875">
    <property type="protein sequence ID" value="SVA01151.1"/>
    <property type="molecule type" value="Genomic_DNA"/>
</dbReference>
<dbReference type="Pfam" id="PF18962">
    <property type="entry name" value="Por_Secre_tail"/>
    <property type="match status" value="1"/>
</dbReference>
<evidence type="ECO:0000313" key="3">
    <source>
        <dbReference type="EMBL" id="SVA01151.1"/>
    </source>
</evidence>
<dbReference type="GO" id="GO:0016491">
    <property type="term" value="F:oxidoreductase activity"/>
    <property type="evidence" value="ECO:0007669"/>
    <property type="project" value="InterPro"/>
</dbReference>
<dbReference type="InterPro" id="IPR026444">
    <property type="entry name" value="Secre_tail"/>
</dbReference>
<evidence type="ECO:0000259" key="2">
    <source>
        <dbReference type="Pfam" id="PF18962"/>
    </source>
</evidence>